<evidence type="ECO:0008006" key="3">
    <source>
        <dbReference type="Google" id="ProtNLM"/>
    </source>
</evidence>
<reference evidence="1 2" key="1">
    <citation type="journal article" date="2012" name="Int. J. Syst. Evol. Microbiol.">
        <title>Vibrio caribbeanicus sp. nov., isolated from the marine sponge Scleritoderma cyanea.</title>
        <authorList>
            <person name="Hoffmann M."/>
            <person name="Monday S.R."/>
            <person name="Allard M.W."/>
            <person name="Strain E.A."/>
            <person name="Whittaker P."/>
            <person name="Naum M."/>
            <person name="McCarthy P.J."/>
            <person name="Lopez J.V."/>
            <person name="Fischer M."/>
            <person name="Brown E.W."/>
        </authorList>
    </citation>
    <scope>NUCLEOTIDE SEQUENCE [LARGE SCALE GENOMIC DNA]</scope>
    <source>
        <strain evidence="1 2">ATCC 700023</strain>
    </source>
</reference>
<organism evidence="1 2">
    <name type="scientific">Vibrio ichthyoenteri ATCC 700023</name>
    <dbReference type="NCBI Taxonomy" id="870968"/>
    <lineage>
        <taxon>Bacteria</taxon>
        <taxon>Pseudomonadati</taxon>
        <taxon>Pseudomonadota</taxon>
        <taxon>Gammaproteobacteria</taxon>
        <taxon>Vibrionales</taxon>
        <taxon>Vibrionaceae</taxon>
        <taxon>Vibrio</taxon>
    </lineage>
</organism>
<protein>
    <recommendedName>
        <fullName evidence="3">DUF2059 domain-containing protein</fullName>
    </recommendedName>
</protein>
<dbReference type="AlphaFoldDB" id="F9S8R0"/>
<accession>F9S8R0</accession>
<keyword evidence="2" id="KW-1185">Reference proteome</keyword>
<dbReference type="EMBL" id="AFWF01000320">
    <property type="protein sequence ID" value="EGU29547.1"/>
    <property type="molecule type" value="Genomic_DNA"/>
</dbReference>
<evidence type="ECO:0000313" key="1">
    <source>
        <dbReference type="EMBL" id="EGU29547.1"/>
    </source>
</evidence>
<dbReference type="Proteomes" id="UP000004605">
    <property type="component" value="Unassembled WGS sequence"/>
</dbReference>
<proteinExistence type="predicted"/>
<comment type="caution">
    <text evidence="1">The sequence shown here is derived from an EMBL/GenBank/DDBJ whole genome shotgun (WGS) entry which is preliminary data.</text>
</comment>
<gene>
    <name evidence="1" type="ORF">VII00023_09054</name>
</gene>
<evidence type="ECO:0000313" key="2">
    <source>
        <dbReference type="Proteomes" id="UP000004605"/>
    </source>
</evidence>
<sequence length="155" mass="17514">MILLSTMSWLSSAQESELLEKAVKTLQVVEFADTVKFTYGYLCAENDIDSDLAELCGKMDKVPNEVYYTVVAPYFAQYVTSEEMDIVLNFWQSEEGKALNAKLNYAMETGDASALTEEDFLLSENMEPEGLTKFIDTEEIQMQVNRALLKAILAY</sequence>
<name>F9S8R0_9VIBR</name>